<dbReference type="Proteomes" id="UP000027822">
    <property type="component" value="Unassembled WGS sequence"/>
</dbReference>
<dbReference type="FunFam" id="3.40.50.300:FF:000400">
    <property type="entry name" value="DNA replication and repair protein RecF"/>
    <property type="match status" value="1"/>
</dbReference>
<dbReference type="InterPro" id="IPR001238">
    <property type="entry name" value="DNA-binding_RecF"/>
</dbReference>
<dbReference type="STRING" id="574376.BAMA_12600"/>
<keyword evidence="10 12" id="KW-0234">DNA repair</keyword>
<dbReference type="Pfam" id="PF02463">
    <property type="entry name" value="SMC_N"/>
    <property type="match status" value="1"/>
</dbReference>
<evidence type="ECO:0000256" key="13">
    <source>
        <dbReference type="RuleBase" id="RU000578"/>
    </source>
</evidence>
<keyword evidence="8 12" id="KW-0067">ATP-binding</keyword>
<name>A0A073JR04_9BACI</name>
<dbReference type="OrthoDB" id="9803889at2"/>
<dbReference type="GO" id="GO:0000731">
    <property type="term" value="P:DNA synthesis involved in DNA repair"/>
    <property type="evidence" value="ECO:0007669"/>
    <property type="project" value="TreeGrafter"/>
</dbReference>
<feature type="binding site" evidence="12">
    <location>
        <begin position="30"/>
        <end position="37"/>
    </location>
    <ligand>
        <name>ATP</name>
        <dbReference type="ChEBI" id="CHEBI:30616"/>
    </ligand>
</feature>
<dbReference type="InterPro" id="IPR018078">
    <property type="entry name" value="DNA-binding_RecF_CS"/>
</dbReference>
<dbReference type="InterPro" id="IPR027417">
    <property type="entry name" value="P-loop_NTPase"/>
</dbReference>
<dbReference type="PROSITE" id="PS00617">
    <property type="entry name" value="RECF_1"/>
    <property type="match status" value="1"/>
</dbReference>
<keyword evidence="6 12" id="KW-0547">Nucleotide-binding</keyword>
<evidence type="ECO:0000256" key="9">
    <source>
        <dbReference type="ARBA" id="ARBA00023125"/>
    </source>
</evidence>
<evidence type="ECO:0000313" key="15">
    <source>
        <dbReference type="EMBL" id="KEK17474.1"/>
    </source>
</evidence>
<dbReference type="eggNOG" id="COG1195">
    <property type="taxonomic scope" value="Bacteria"/>
</dbReference>
<gene>
    <name evidence="12" type="primary">recF</name>
    <name evidence="15" type="ORF">BAMA_12600</name>
</gene>
<evidence type="ECO:0000256" key="7">
    <source>
        <dbReference type="ARBA" id="ARBA00022763"/>
    </source>
</evidence>
<dbReference type="EMBL" id="JOTN01000027">
    <property type="protein sequence ID" value="KEK17474.1"/>
    <property type="molecule type" value="Genomic_DNA"/>
</dbReference>
<evidence type="ECO:0000256" key="6">
    <source>
        <dbReference type="ARBA" id="ARBA00022741"/>
    </source>
</evidence>
<organism evidence="15 16">
    <name type="scientific">Bacillus manliponensis</name>
    <dbReference type="NCBI Taxonomy" id="574376"/>
    <lineage>
        <taxon>Bacteria</taxon>
        <taxon>Bacillati</taxon>
        <taxon>Bacillota</taxon>
        <taxon>Bacilli</taxon>
        <taxon>Bacillales</taxon>
        <taxon>Bacillaceae</taxon>
        <taxon>Bacillus</taxon>
        <taxon>Bacillus cereus group</taxon>
    </lineage>
</organism>
<evidence type="ECO:0000256" key="5">
    <source>
        <dbReference type="ARBA" id="ARBA00022705"/>
    </source>
</evidence>
<keyword evidence="16" id="KW-1185">Reference proteome</keyword>
<evidence type="ECO:0000256" key="10">
    <source>
        <dbReference type="ARBA" id="ARBA00023204"/>
    </source>
</evidence>
<evidence type="ECO:0000256" key="4">
    <source>
        <dbReference type="ARBA" id="ARBA00022490"/>
    </source>
</evidence>
<dbReference type="GO" id="GO:0005737">
    <property type="term" value="C:cytoplasm"/>
    <property type="evidence" value="ECO:0007669"/>
    <property type="project" value="UniProtKB-SubCell"/>
</dbReference>
<dbReference type="GO" id="GO:0005524">
    <property type="term" value="F:ATP binding"/>
    <property type="evidence" value="ECO:0007669"/>
    <property type="project" value="UniProtKB-UniRule"/>
</dbReference>
<dbReference type="PANTHER" id="PTHR32182">
    <property type="entry name" value="DNA REPLICATION AND REPAIR PROTEIN RECF"/>
    <property type="match status" value="1"/>
</dbReference>
<proteinExistence type="inferred from homology"/>
<dbReference type="InterPro" id="IPR003395">
    <property type="entry name" value="RecF/RecN/SMC_N"/>
</dbReference>
<dbReference type="Gene3D" id="3.40.50.300">
    <property type="entry name" value="P-loop containing nucleotide triphosphate hydrolases"/>
    <property type="match status" value="1"/>
</dbReference>
<comment type="similarity">
    <text evidence="2 12 13">Belongs to the RecF family.</text>
</comment>
<dbReference type="RefSeq" id="WP_034643152.1">
    <property type="nucleotide sequence ID" value="NZ_CBCSJC010000032.1"/>
</dbReference>
<dbReference type="PROSITE" id="PS00618">
    <property type="entry name" value="RECF_2"/>
    <property type="match status" value="1"/>
</dbReference>
<dbReference type="SUPFAM" id="SSF52540">
    <property type="entry name" value="P-loop containing nucleoside triphosphate hydrolases"/>
    <property type="match status" value="1"/>
</dbReference>
<evidence type="ECO:0000256" key="11">
    <source>
        <dbReference type="ARBA" id="ARBA00023236"/>
    </source>
</evidence>
<protein>
    <recommendedName>
        <fullName evidence="3 12">DNA replication and repair protein RecF</fullName>
    </recommendedName>
</protein>
<comment type="function">
    <text evidence="12 13">The RecF protein is involved in DNA metabolism; it is required for DNA replication and normal SOS inducibility. RecF binds preferentially to single-stranded, linear DNA. It also seems to bind ATP.</text>
</comment>
<keyword evidence="5 12" id="KW-0235">DNA replication</keyword>
<evidence type="ECO:0000256" key="3">
    <source>
        <dbReference type="ARBA" id="ARBA00020170"/>
    </source>
</evidence>
<reference evidence="15 16" key="1">
    <citation type="submission" date="2014-06" db="EMBL/GenBank/DDBJ databases">
        <title>Draft genome sequence of Bacillus manliponensis JCM 15802 (MCCC 1A00708).</title>
        <authorList>
            <person name="Lai Q."/>
            <person name="Liu Y."/>
            <person name="Shao Z."/>
        </authorList>
    </citation>
    <scope>NUCLEOTIDE SEQUENCE [LARGE SCALE GENOMIC DNA]</scope>
    <source>
        <strain evidence="15 16">JCM 15802</strain>
    </source>
</reference>
<dbReference type="Gene3D" id="1.20.1050.90">
    <property type="entry name" value="RecF/RecN/SMC, N-terminal domain"/>
    <property type="match status" value="1"/>
</dbReference>
<dbReference type="GO" id="GO:0006302">
    <property type="term" value="P:double-strand break repair"/>
    <property type="evidence" value="ECO:0007669"/>
    <property type="project" value="TreeGrafter"/>
</dbReference>
<dbReference type="PANTHER" id="PTHR32182:SF0">
    <property type="entry name" value="DNA REPLICATION AND REPAIR PROTEIN RECF"/>
    <property type="match status" value="1"/>
</dbReference>
<accession>A0A073JR04</accession>
<dbReference type="AlphaFoldDB" id="A0A073JR04"/>
<comment type="subcellular location">
    <subcellularLocation>
        <location evidence="1 12 13">Cytoplasm</location>
    </subcellularLocation>
</comment>
<dbReference type="CDD" id="cd03242">
    <property type="entry name" value="ABC_RecF"/>
    <property type="match status" value="1"/>
</dbReference>
<dbReference type="HAMAP" id="MF_00365">
    <property type="entry name" value="RecF"/>
    <property type="match status" value="1"/>
</dbReference>
<feature type="domain" description="RecF/RecN/SMC N-terminal" evidence="14">
    <location>
        <begin position="2"/>
        <end position="347"/>
    </location>
</feature>
<dbReference type="FunFam" id="1.20.1050.90:FF:000002">
    <property type="entry name" value="DNA replication and repair protein RecF"/>
    <property type="match status" value="1"/>
</dbReference>
<dbReference type="NCBIfam" id="TIGR00611">
    <property type="entry name" value="recf"/>
    <property type="match status" value="1"/>
</dbReference>
<evidence type="ECO:0000256" key="2">
    <source>
        <dbReference type="ARBA" id="ARBA00008016"/>
    </source>
</evidence>
<dbReference type="GO" id="GO:0009432">
    <property type="term" value="P:SOS response"/>
    <property type="evidence" value="ECO:0007669"/>
    <property type="project" value="UniProtKB-UniRule"/>
</dbReference>
<evidence type="ECO:0000256" key="1">
    <source>
        <dbReference type="ARBA" id="ARBA00004496"/>
    </source>
</evidence>
<evidence type="ECO:0000313" key="16">
    <source>
        <dbReference type="Proteomes" id="UP000027822"/>
    </source>
</evidence>
<keyword evidence="11 12" id="KW-0742">SOS response</keyword>
<comment type="caution">
    <text evidence="15">The sequence shown here is derived from an EMBL/GenBank/DDBJ whole genome shotgun (WGS) entry which is preliminary data.</text>
</comment>
<evidence type="ECO:0000259" key="14">
    <source>
        <dbReference type="Pfam" id="PF02463"/>
    </source>
</evidence>
<dbReference type="GO" id="GO:0003697">
    <property type="term" value="F:single-stranded DNA binding"/>
    <property type="evidence" value="ECO:0007669"/>
    <property type="project" value="UniProtKB-UniRule"/>
</dbReference>
<keyword evidence="9 12" id="KW-0238">DNA-binding</keyword>
<keyword evidence="7 12" id="KW-0227">DNA damage</keyword>
<evidence type="ECO:0000256" key="8">
    <source>
        <dbReference type="ARBA" id="ARBA00022840"/>
    </source>
</evidence>
<evidence type="ECO:0000256" key="12">
    <source>
        <dbReference type="HAMAP-Rule" id="MF_00365"/>
    </source>
</evidence>
<keyword evidence="4 12" id="KW-0963">Cytoplasm</keyword>
<dbReference type="InterPro" id="IPR042174">
    <property type="entry name" value="RecF_2"/>
</dbReference>
<sequence>MYIKELQLQNYRNYEKLALSFEDNVNVIIGENAQGKTNLMEAIYVLAMAKSHRTSNDRELIRWDEEYGKIKGRVQKRSNSMSLELNISKKGKKAKLNELEQQKLSQYIGEMNVVMFAPEDLNLVKGSPQVRRRFLDMELGQIAPVYLYELSQYQKVLTQRNHLLKKMQGNASEEAMLDVFTLQLIEHGVKILQKRFEFLKLLQEWAAPIHRGISRGLEELEIVYKPSLDVSESMDLTKIKEVYYESFQSVKQREVFRGTTLIGPHRDDLQFFVNGKNVQVFGSQGQQRTTALSLKLAEIELIYSEVNEYPILLLDDVLSELDDYRQSHLLGTIQGKVQTFVTTTSVDGIEHDTLKQAKTIHVTSGTVDCEIDGK</sequence>
<dbReference type="GO" id="GO:0006260">
    <property type="term" value="P:DNA replication"/>
    <property type="evidence" value="ECO:0007669"/>
    <property type="project" value="UniProtKB-UniRule"/>
</dbReference>